<dbReference type="RefSeq" id="WP_245118178.1">
    <property type="nucleotide sequence ID" value="NZ_CP095061.1"/>
</dbReference>
<reference evidence="1" key="1">
    <citation type="submission" date="2022-04" db="EMBL/GenBank/DDBJ databases">
        <title>Hymenobacter sp. isolated from the air.</title>
        <authorList>
            <person name="Won M."/>
            <person name="Lee C.-M."/>
            <person name="Woen H.-Y."/>
            <person name="Kwon S.-W."/>
        </authorList>
    </citation>
    <scope>NUCLEOTIDE SEQUENCE</scope>
    <source>
        <strain evidence="1">5420S-77</strain>
    </source>
</reference>
<protein>
    <recommendedName>
        <fullName evidence="3">Secreted protein</fullName>
    </recommendedName>
</protein>
<evidence type="ECO:0000313" key="1">
    <source>
        <dbReference type="EMBL" id="UOQ64384.1"/>
    </source>
</evidence>
<evidence type="ECO:0000313" key="2">
    <source>
        <dbReference type="Proteomes" id="UP000830401"/>
    </source>
</evidence>
<keyword evidence="2" id="KW-1185">Reference proteome</keyword>
<proteinExistence type="predicted"/>
<accession>A0ABY4G133</accession>
<name>A0ABY4G133_9BACT</name>
<sequence length="66" mass="6950">MPILACLISFLLVRLVLVGLTFYLPAAPLSQVPHAPTSAAHAHFTFPASASKAAPLAAWKPALPQF</sequence>
<dbReference type="Proteomes" id="UP000830401">
    <property type="component" value="Chromosome"/>
</dbReference>
<organism evidence="1 2">
    <name type="scientific">Hymenobacter volaticus</name>
    <dbReference type="NCBI Taxonomy" id="2932254"/>
    <lineage>
        <taxon>Bacteria</taxon>
        <taxon>Pseudomonadati</taxon>
        <taxon>Bacteroidota</taxon>
        <taxon>Cytophagia</taxon>
        <taxon>Cytophagales</taxon>
        <taxon>Hymenobacteraceae</taxon>
        <taxon>Hymenobacter</taxon>
    </lineage>
</organism>
<dbReference type="EMBL" id="CP095061">
    <property type="protein sequence ID" value="UOQ64384.1"/>
    <property type="molecule type" value="Genomic_DNA"/>
</dbReference>
<evidence type="ECO:0008006" key="3">
    <source>
        <dbReference type="Google" id="ProtNLM"/>
    </source>
</evidence>
<gene>
    <name evidence="1" type="ORF">MUN86_12365</name>
</gene>